<protein>
    <submittedName>
        <fullName evidence="17">Kinesin motor family protein</fullName>
    </submittedName>
</protein>
<dbReference type="GO" id="GO:0008017">
    <property type="term" value="F:microtubule binding"/>
    <property type="evidence" value="ECO:0007669"/>
    <property type="project" value="InterPro"/>
</dbReference>
<evidence type="ECO:0000256" key="12">
    <source>
        <dbReference type="PROSITE-ProRule" id="PRU00283"/>
    </source>
</evidence>
<feature type="coiled-coil region" evidence="13">
    <location>
        <begin position="610"/>
        <end position="637"/>
    </location>
</feature>
<dbReference type="Gene3D" id="3.30.40.10">
    <property type="entry name" value="Zinc/RING finger domain, C3HC4 (zinc finger)"/>
    <property type="match status" value="1"/>
</dbReference>
<feature type="binding site" evidence="12">
    <location>
        <begin position="157"/>
        <end position="164"/>
    </location>
    <ligand>
        <name>ATP</name>
        <dbReference type="ChEBI" id="CHEBI:30616"/>
    </ligand>
</feature>
<organism evidence="17 18">
    <name type="scientific">Artemisia annua</name>
    <name type="common">Sweet wormwood</name>
    <dbReference type="NCBI Taxonomy" id="35608"/>
    <lineage>
        <taxon>Eukaryota</taxon>
        <taxon>Viridiplantae</taxon>
        <taxon>Streptophyta</taxon>
        <taxon>Embryophyta</taxon>
        <taxon>Tracheophyta</taxon>
        <taxon>Spermatophyta</taxon>
        <taxon>Magnoliopsida</taxon>
        <taxon>eudicotyledons</taxon>
        <taxon>Gunneridae</taxon>
        <taxon>Pentapetalae</taxon>
        <taxon>asterids</taxon>
        <taxon>campanulids</taxon>
        <taxon>Asterales</taxon>
        <taxon>Asteraceae</taxon>
        <taxon>Asteroideae</taxon>
        <taxon>Anthemideae</taxon>
        <taxon>Artemisiinae</taxon>
        <taxon>Artemisia</taxon>
    </lineage>
</organism>
<feature type="region of interest" description="Disordered" evidence="14">
    <location>
        <begin position="491"/>
        <end position="540"/>
    </location>
</feature>
<keyword evidence="6" id="KW-0862">Zinc</keyword>
<dbReference type="GO" id="GO:0008270">
    <property type="term" value="F:zinc ion binding"/>
    <property type="evidence" value="ECO:0007669"/>
    <property type="project" value="UniProtKB-KW"/>
</dbReference>
<keyword evidence="2" id="KW-0493">Microtubule</keyword>
<keyword evidence="18" id="KW-1185">Reference proteome</keyword>
<evidence type="ECO:0000256" key="9">
    <source>
        <dbReference type="ARBA" id="ARBA00023054"/>
    </source>
</evidence>
<dbReference type="InterPro" id="IPR001841">
    <property type="entry name" value="Znf_RING"/>
</dbReference>
<comment type="similarity">
    <text evidence="1">Belongs to the TRAFAC class myosin-kinesin ATPase superfamily. Kinesin family. KIN-7 subfamily.</text>
</comment>
<dbReference type="InterPro" id="IPR019821">
    <property type="entry name" value="Kinesin_motor_CS"/>
</dbReference>
<evidence type="ECO:0000256" key="3">
    <source>
        <dbReference type="ARBA" id="ARBA00022723"/>
    </source>
</evidence>
<dbReference type="AlphaFoldDB" id="A0A2U1QCE2"/>
<evidence type="ECO:0000259" key="16">
    <source>
        <dbReference type="PROSITE" id="PS50089"/>
    </source>
</evidence>
<evidence type="ECO:0000259" key="15">
    <source>
        <dbReference type="PROSITE" id="PS50067"/>
    </source>
</evidence>
<evidence type="ECO:0000313" key="18">
    <source>
        <dbReference type="Proteomes" id="UP000245207"/>
    </source>
</evidence>
<comment type="caution">
    <text evidence="17">The sequence shown here is derived from an EMBL/GenBank/DDBJ whole genome shotgun (WGS) entry which is preliminary data.</text>
</comment>
<dbReference type="PROSITE" id="PS50067">
    <property type="entry name" value="KINESIN_MOTOR_2"/>
    <property type="match status" value="1"/>
</dbReference>
<feature type="coiled-coil region" evidence="13">
    <location>
        <begin position="672"/>
        <end position="741"/>
    </location>
</feature>
<keyword evidence="9 13" id="KW-0175">Coiled coil</keyword>
<evidence type="ECO:0000256" key="1">
    <source>
        <dbReference type="ARBA" id="ARBA00007310"/>
    </source>
</evidence>
<dbReference type="SUPFAM" id="SSF57850">
    <property type="entry name" value="RING/U-box"/>
    <property type="match status" value="1"/>
</dbReference>
<evidence type="ECO:0000313" key="17">
    <source>
        <dbReference type="EMBL" id="PWA95668.1"/>
    </source>
</evidence>
<dbReference type="PROSITE" id="PS00411">
    <property type="entry name" value="KINESIN_MOTOR_1"/>
    <property type="match status" value="1"/>
</dbReference>
<dbReference type="STRING" id="35608.A0A2U1QCE2"/>
<evidence type="ECO:0000256" key="8">
    <source>
        <dbReference type="ARBA" id="ARBA00022946"/>
    </source>
</evidence>
<gene>
    <name evidence="17" type="ORF">CTI12_AA046810</name>
</gene>
<dbReference type="Proteomes" id="UP000245207">
    <property type="component" value="Unassembled WGS sequence"/>
</dbReference>
<reference evidence="17 18" key="1">
    <citation type="journal article" date="2018" name="Mol. Plant">
        <title>The genome of Artemisia annua provides insight into the evolution of Asteraceae family and artemisinin biosynthesis.</title>
        <authorList>
            <person name="Shen Q."/>
            <person name="Zhang L."/>
            <person name="Liao Z."/>
            <person name="Wang S."/>
            <person name="Yan T."/>
            <person name="Shi P."/>
            <person name="Liu M."/>
            <person name="Fu X."/>
            <person name="Pan Q."/>
            <person name="Wang Y."/>
            <person name="Lv Z."/>
            <person name="Lu X."/>
            <person name="Zhang F."/>
            <person name="Jiang W."/>
            <person name="Ma Y."/>
            <person name="Chen M."/>
            <person name="Hao X."/>
            <person name="Li L."/>
            <person name="Tang Y."/>
            <person name="Lv G."/>
            <person name="Zhou Y."/>
            <person name="Sun X."/>
            <person name="Brodelius P.E."/>
            <person name="Rose J.K.C."/>
            <person name="Tang K."/>
        </authorList>
    </citation>
    <scope>NUCLEOTIDE SEQUENCE [LARGE SCALE GENOMIC DNA]</scope>
    <source>
        <strain evidence="18">cv. Huhao1</strain>
        <tissue evidence="17">Leaf</tissue>
    </source>
</reference>
<feature type="compositionally biased region" description="Polar residues" evidence="14">
    <location>
        <begin position="511"/>
        <end position="523"/>
    </location>
</feature>
<feature type="region of interest" description="Disordered" evidence="14">
    <location>
        <begin position="809"/>
        <end position="835"/>
    </location>
</feature>
<dbReference type="PANTHER" id="PTHR47968:SF35">
    <property type="entry name" value="KINESIN-LIKE PROTEIN KIN-7D, MITOCHONDRIAL ISOFORM X1"/>
    <property type="match status" value="1"/>
</dbReference>
<dbReference type="EMBL" id="PKPP01000226">
    <property type="protein sequence ID" value="PWA95668.1"/>
    <property type="molecule type" value="Genomic_DNA"/>
</dbReference>
<feature type="domain" description="RING-type" evidence="16">
    <location>
        <begin position="1000"/>
        <end position="1035"/>
    </location>
</feature>
<dbReference type="CDD" id="cd01374">
    <property type="entry name" value="KISc_CENP_E"/>
    <property type="match status" value="1"/>
</dbReference>
<dbReference type="SUPFAM" id="SSF52540">
    <property type="entry name" value="P-loop containing nucleoside triphosphate hydrolases"/>
    <property type="match status" value="1"/>
</dbReference>
<evidence type="ECO:0000256" key="5">
    <source>
        <dbReference type="ARBA" id="ARBA00022771"/>
    </source>
</evidence>
<dbReference type="InterPro" id="IPR036961">
    <property type="entry name" value="Kinesin_motor_dom_sf"/>
</dbReference>
<evidence type="ECO:0000256" key="11">
    <source>
        <dbReference type="PROSITE-ProRule" id="PRU00175"/>
    </source>
</evidence>
<name>A0A2U1QCE2_ARTAN</name>
<evidence type="ECO:0000256" key="6">
    <source>
        <dbReference type="ARBA" id="ARBA00022833"/>
    </source>
</evidence>
<dbReference type="PANTHER" id="PTHR47968">
    <property type="entry name" value="CENTROMERE PROTEIN E"/>
    <property type="match status" value="1"/>
</dbReference>
<evidence type="ECO:0000256" key="10">
    <source>
        <dbReference type="ARBA" id="ARBA00023175"/>
    </source>
</evidence>
<evidence type="ECO:0000256" key="14">
    <source>
        <dbReference type="SAM" id="MobiDB-lite"/>
    </source>
</evidence>
<feature type="region of interest" description="Disordered" evidence="14">
    <location>
        <begin position="1"/>
        <end position="73"/>
    </location>
</feature>
<evidence type="ECO:0000256" key="2">
    <source>
        <dbReference type="ARBA" id="ARBA00022701"/>
    </source>
</evidence>
<dbReference type="Gene3D" id="3.40.850.10">
    <property type="entry name" value="Kinesin motor domain"/>
    <property type="match status" value="1"/>
</dbReference>
<dbReference type="PROSITE" id="PS50089">
    <property type="entry name" value="ZF_RING_2"/>
    <property type="match status" value="1"/>
</dbReference>
<dbReference type="GO" id="GO:0003777">
    <property type="term" value="F:microtubule motor activity"/>
    <property type="evidence" value="ECO:0007669"/>
    <property type="project" value="InterPro"/>
</dbReference>
<dbReference type="InterPro" id="IPR027417">
    <property type="entry name" value="P-loop_NTPase"/>
</dbReference>
<dbReference type="OrthoDB" id="3176171at2759"/>
<feature type="domain" description="Kinesin motor" evidence="15">
    <location>
        <begin position="77"/>
        <end position="394"/>
    </location>
</feature>
<dbReference type="PRINTS" id="PR00380">
    <property type="entry name" value="KINESINHEAVY"/>
</dbReference>
<dbReference type="InterPro" id="IPR013083">
    <property type="entry name" value="Znf_RING/FYVE/PHD"/>
</dbReference>
<evidence type="ECO:0000256" key="13">
    <source>
        <dbReference type="SAM" id="Coils"/>
    </source>
</evidence>
<feature type="coiled-coil region" evidence="13">
    <location>
        <begin position="847"/>
        <end position="884"/>
    </location>
</feature>
<keyword evidence="10 12" id="KW-0505">Motor protein</keyword>
<dbReference type="FunFam" id="3.40.850.10:FF:000014">
    <property type="entry name" value="Kinesin-like protein KIN-7G"/>
    <property type="match status" value="1"/>
</dbReference>
<accession>A0A2U1QCE2</accession>
<feature type="compositionally biased region" description="Polar residues" evidence="14">
    <location>
        <begin position="491"/>
        <end position="502"/>
    </location>
</feature>
<keyword evidence="3" id="KW-0479">Metal-binding</keyword>
<dbReference type="InterPro" id="IPR001752">
    <property type="entry name" value="Kinesin_motor_dom"/>
</dbReference>
<proteinExistence type="inferred from homology"/>
<evidence type="ECO:0000256" key="7">
    <source>
        <dbReference type="ARBA" id="ARBA00022840"/>
    </source>
</evidence>
<dbReference type="GO" id="GO:0005874">
    <property type="term" value="C:microtubule"/>
    <property type="evidence" value="ECO:0007669"/>
    <property type="project" value="UniProtKB-KW"/>
</dbReference>
<keyword evidence="5 11" id="KW-0863">Zinc-finger</keyword>
<dbReference type="Pfam" id="PF13920">
    <property type="entry name" value="zf-C3HC4_3"/>
    <property type="match status" value="1"/>
</dbReference>
<dbReference type="GO" id="GO:0007018">
    <property type="term" value="P:microtubule-based movement"/>
    <property type="evidence" value="ECO:0007669"/>
    <property type="project" value="InterPro"/>
</dbReference>
<dbReference type="GO" id="GO:0005524">
    <property type="term" value="F:ATP binding"/>
    <property type="evidence" value="ECO:0007669"/>
    <property type="project" value="UniProtKB-UniRule"/>
</dbReference>
<keyword evidence="4 12" id="KW-0547">Nucleotide-binding</keyword>
<keyword evidence="8" id="KW-0809">Transit peptide</keyword>
<sequence>MASSNKPSHHHYRKPSSPFSSSTSSSTSSSFKPLLPKSSSTRSRPDSMYSKNRSPVGFPSPEELAGDPVGGGGGGDAISVTIRFRPLSEREYQRGDEISWYTDGDKIVRNEYNPVASYAFDRVFGPSAVTQEVYEVAARPVVKSAMEGVNGTVFAYGVTSSGKTHTMHGDHLSPGIIPLAIKDVFSIIQDTPGREFLLRVSYLEIYNEVINDLLDPTGQNLRVREDAQGTYVEGIKEEVVLSPGHALSFIAAGEEHRHVGSNNFNLLSSRSHTIFTLMIESSAHGDEYDGVIFSQLNLIDLAGSESSKTETTGLRRKEGSYINKSLLTLGTVIGKLSEGKSSHVPFRDSKLTRLLQSSLSGHGHVSLICTITPASSNMEETHNTLKFASRAKRVEIYASRNKIIDEKSLIKKYQREISVLKQELDQLRRGVLVGVNPEEIMTLKQKLEEGQVKMQSRLEEEEEAKAALMSRIQRLTKLILVSSKNTIPGLTDVSSHQRSLSANEDDDGSLVLQSENLNDSPSEISYERKHRRNSSNLSAAGSTITELTQAGDLINGSAGGAKTGVISIDQMDLLVEQVKMLAGEIAFSSSTMKRLIEQSANDPEISKTQIENLEREIEEKRRQMRVLEKQIIESNEASISNTSLADMQQTMMRLMTQCDEKGFELEIKTADNRILQEQLQNKCSENKELQERITLLEQQLAAAQSQTTLSSSEQHGSEEYIDELRKKIQIQEVTNEKLKLEHVQILEENSGLLVQNQKLSEEASYAKELASAAAVELKNLAGEVTKLSQHNTKLEKELLAARELVNARPGTGGNRKYGDATKPGRNGRITGRVNDSYNDFGSRSLDLEDLRRELQARKQREACLEAALAEKEVIENDYKKKFDESKKKEASLENDLANMWVLVAQLKKEAGGNVPELNTNNEDHAEINENVDGPRLDNGDFNNSVLKERQVILDVQEKSLVAHDVPKEEPLVARLRARLQEMKEKELNYNADSDANSHVCKVCFESPTTTMLLPCRHFCMCKSCSVACSECPICRTIIADRIFAFTS</sequence>
<evidence type="ECO:0000256" key="4">
    <source>
        <dbReference type="ARBA" id="ARBA00022741"/>
    </source>
</evidence>
<dbReference type="SMART" id="SM00129">
    <property type="entry name" value="KISc"/>
    <property type="match status" value="1"/>
</dbReference>
<dbReference type="CDD" id="cd16649">
    <property type="entry name" value="mRING-HC-C3HC5_CGRF1-like"/>
    <property type="match status" value="1"/>
</dbReference>
<dbReference type="Pfam" id="PF00225">
    <property type="entry name" value="Kinesin"/>
    <property type="match status" value="1"/>
</dbReference>
<keyword evidence="7 12" id="KW-0067">ATP-binding</keyword>
<feature type="compositionally biased region" description="Low complexity" evidence="14">
    <location>
        <begin position="15"/>
        <end position="40"/>
    </location>
</feature>
<feature type="coiled-coil region" evidence="13">
    <location>
        <begin position="403"/>
        <end position="478"/>
    </location>
</feature>
<dbReference type="FunFam" id="3.30.40.10:FF:000148">
    <property type="entry name" value="Kinesin-like protein KIN-7D, mitochondrial"/>
    <property type="match status" value="1"/>
</dbReference>
<dbReference type="InterPro" id="IPR027640">
    <property type="entry name" value="Kinesin-like_fam"/>
</dbReference>